<feature type="non-terminal residue" evidence="2">
    <location>
        <position position="1"/>
    </location>
</feature>
<dbReference type="PANTHER" id="PTHR33116:SF84">
    <property type="entry name" value="RNA-DIRECTED DNA POLYMERASE"/>
    <property type="match status" value="1"/>
</dbReference>
<accession>A0A1Q3DKX2</accession>
<dbReference type="InParanoid" id="A0A1Q3DKX2"/>
<name>A0A1Q3DKX2_CEPFO</name>
<dbReference type="InterPro" id="IPR026960">
    <property type="entry name" value="RVT-Znf"/>
</dbReference>
<evidence type="ECO:0000313" key="2">
    <source>
        <dbReference type="EMBL" id="GAV93124.1"/>
    </source>
</evidence>
<dbReference type="OrthoDB" id="1622315at2759"/>
<feature type="domain" description="Reverse transcriptase zinc-binding" evidence="1">
    <location>
        <begin position="85"/>
        <end position="169"/>
    </location>
</feature>
<dbReference type="Pfam" id="PF13966">
    <property type="entry name" value="zf-RVT"/>
    <property type="match status" value="1"/>
</dbReference>
<dbReference type="PANTHER" id="PTHR33116">
    <property type="entry name" value="REVERSE TRANSCRIPTASE ZINC-BINDING DOMAIN-CONTAINING PROTEIN-RELATED-RELATED"/>
    <property type="match status" value="1"/>
</dbReference>
<dbReference type="AlphaFoldDB" id="A0A1Q3DKX2"/>
<evidence type="ECO:0000313" key="3">
    <source>
        <dbReference type="Proteomes" id="UP000187406"/>
    </source>
</evidence>
<protein>
    <submittedName>
        <fullName evidence="2">Zf-RVT domain-containing protein</fullName>
    </submittedName>
</protein>
<dbReference type="Proteomes" id="UP000187406">
    <property type="component" value="Unassembled WGS sequence"/>
</dbReference>
<evidence type="ECO:0000259" key="1">
    <source>
        <dbReference type="Pfam" id="PF13966"/>
    </source>
</evidence>
<organism evidence="2 3">
    <name type="scientific">Cephalotus follicularis</name>
    <name type="common">Albany pitcher plant</name>
    <dbReference type="NCBI Taxonomy" id="3775"/>
    <lineage>
        <taxon>Eukaryota</taxon>
        <taxon>Viridiplantae</taxon>
        <taxon>Streptophyta</taxon>
        <taxon>Embryophyta</taxon>
        <taxon>Tracheophyta</taxon>
        <taxon>Spermatophyta</taxon>
        <taxon>Magnoliopsida</taxon>
        <taxon>eudicotyledons</taxon>
        <taxon>Gunneridae</taxon>
        <taxon>Pentapetalae</taxon>
        <taxon>rosids</taxon>
        <taxon>fabids</taxon>
        <taxon>Oxalidales</taxon>
        <taxon>Cephalotaceae</taxon>
        <taxon>Cephalotus</taxon>
    </lineage>
</organism>
<sequence>GNGELFSLWYDPWVHGESVHALYGHRVMHDTGLDRTTKIKDILWEGQWCWPQTSADLIDLQQRVSDIPTSSGPDSIFWDKVGVSFSTARAWLSIRTTSNKVPWHCLVWHPQRIPKHAFCLWLALRGAHRTRDKLVTVGVVQNATCAFHCGMPESNDHLFFQCPYSMKVWKEVLSLCDIVSPILPWTDEVEWLITMNAGNRFHQSLRKLAFAATVYHIWIERNNRCFNNLFLPYQEIVLKVRKDVSGKLTAGNNAQRCEQHHRLCVSWDIPLADFT</sequence>
<proteinExistence type="predicted"/>
<comment type="caution">
    <text evidence="2">The sequence shown here is derived from an EMBL/GenBank/DDBJ whole genome shotgun (WGS) entry which is preliminary data.</text>
</comment>
<gene>
    <name evidence="2" type="ORF">CFOL_v3_36502</name>
</gene>
<keyword evidence="3" id="KW-1185">Reference proteome</keyword>
<reference evidence="3" key="1">
    <citation type="submission" date="2016-04" db="EMBL/GenBank/DDBJ databases">
        <title>Cephalotus genome sequencing.</title>
        <authorList>
            <person name="Fukushima K."/>
            <person name="Hasebe M."/>
            <person name="Fang X."/>
        </authorList>
    </citation>
    <scope>NUCLEOTIDE SEQUENCE [LARGE SCALE GENOMIC DNA]</scope>
    <source>
        <strain evidence="3">cv. St1</strain>
    </source>
</reference>
<dbReference type="EMBL" id="BDDD01016006">
    <property type="protein sequence ID" value="GAV93124.1"/>
    <property type="molecule type" value="Genomic_DNA"/>
</dbReference>